<dbReference type="SMR" id="A0A2C9WI65"/>
<reference evidence="9" key="1">
    <citation type="journal article" date="2016" name="Nat. Biotechnol.">
        <title>Sequencing wild and cultivated cassava and related species reveals extensive interspecific hybridization and genetic diversity.</title>
        <authorList>
            <person name="Bredeson J.V."/>
            <person name="Lyons J.B."/>
            <person name="Prochnik S.E."/>
            <person name="Wu G.A."/>
            <person name="Ha C.M."/>
            <person name="Edsinger-Gonzales E."/>
            <person name="Grimwood J."/>
            <person name="Schmutz J."/>
            <person name="Rabbi I.Y."/>
            <person name="Egesi C."/>
            <person name="Nauluvula P."/>
            <person name="Lebot V."/>
            <person name="Ndunguru J."/>
            <person name="Mkamilo G."/>
            <person name="Bart R.S."/>
            <person name="Setter T.L."/>
            <person name="Gleadow R.M."/>
            <person name="Kulakow P."/>
            <person name="Ferguson M.E."/>
            <person name="Rounsley S."/>
            <person name="Rokhsar D.S."/>
        </authorList>
    </citation>
    <scope>NUCLEOTIDE SEQUENCE [LARGE SCALE GENOMIC DNA]</scope>
    <source>
        <strain evidence="9">cv. AM560-2</strain>
    </source>
</reference>
<dbReference type="SUPFAM" id="SSF117856">
    <property type="entry name" value="AF0104/ALDC/Ptd012-like"/>
    <property type="match status" value="1"/>
</dbReference>
<protein>
    <recommendedName>
        <fullName evidence="5">AT-hook motif nuclear-localized protein</fullName>
    </recommendedName>
</protein>
<dbReference type="PANTHER" id="PTHR31500">
    <property type="entry name" value="AT-HOOK MOTIF NUCLEAR-LOCALIZED PROTEIN 9"/>
    <property type="match status" value="1"/>
</dbReference>
<keyword evidence="9" id="KW-1185">Reference proteome</keyword>
<accession>A0A2C9WI65</accession>
<dbReference type="STRING" id="3983.A0A2C9WI65"/>
<dbReference type="OMA" id="PQHNDKM"/>
<dbReference type="Gramene" id="Manes.01G062000.1.v8.1">
    <property type="protein sequence ID" value="Manes.01G062000.1.v8.1.CDS"/>
    <property type="gene ID" value="Manes.01G062000.v8.1"/>
</dbReference>
<sequence length="347" mass="35792">MDGREAMALASGSAPYFIHRGGGIVGSGSGSQIGPIHVPPGFRPLSNPNLAAQSNARPGSSGPAFSMEPSNANFAHGINIAVPSGVPVGEPVKKKRGRPRKYAPDGQVSLGLSPMPVKSKPPSGPDPLTPRRGRGRPPGSGRKQQLALLGDWMNASAGVAFSPHVICIGSGEDIVAKLLSFAQQRPRAVCILSGTGTVSSVTLRQPASSGPTVTFEGRFEILCLSGSFLVAEDGGPRNRTGGISASLSSPDGHVIGGAIARLIAAGPVQVVVCSFVHGGSKNKDKQVGRLKLNKDSTSPPGDKSATPKSAIPINQPQNFTPSPMNIWPVSRSVDLRNPHTDIDLTRG</sequence>
<dbReference type="GO" id="GO:0005634">
    <property type="term" value="C:nucleus"/>
    <property type="evidence" value="ECO:0007669"/>
    <property type="project" value="UniProtKB-SubCell"/>
</dbReference>
<dbReference type="GO" id="GO:0003680">
    <property type="term" value="F:minor groove of adenine-thymine-rich DNA binding"/>
    <property type="evidence" value="ECO:0007669"/>
    <property type="project" value="UniProtKB-UniRule"/>
</dbReference>
<evidence type="ECO:0000256" key="1">
    <source>
        <dbReference type="ARBA" id="ARBA00023015"/>
    </source>
</evidence>
<evidence type="ECO:0000313" key="8">
    <source>
        <dbReference type="EMBL" id="OAY59817.1"/>
    </source>
</evidence>
<comment type="caution">
    <text evidence="8">The sequence shown here is derived from an EMBL/GenBank/DDBJ whole genome shotgun (WGS) entry which is preliminary data.</text>
</comment>
<dbReference type="Proteomes" id="UP000091857">
    <property type="component" value="Chromosome 1"/>
</dbReference>
<evidence type="ECO:0000313" key="9">
    <source>
        <dbReference type="Proteomes" id="UP000091857"/>
    </source>
</evidence>
<evidence type="ECO:0000256" key="6">
    <source>
        <dbReference type="SAM" id="MobiDB-lite"/>
    </source>
</evidence>
<evidence type="ECO:0000256" key="4">
    <source>
        <dbReference type="ARBA" id="ARBA00023242"/>
    </source>
</evidence>
<feature type="region of interest" description="Disordered" evidence="6">
    <location>
        <begin position="282"/>
        <end position="347"/>
    </location>
</feature>
<dbReference type="OrthoDB" id="1101183at2759"/>
<feature type="region of interest" description="Disordered" evidence="6">
    <location>
        <begin position="30"/>
        <end position="70"/>
    </location>
</feature>
<evidence type="ECO:0000256" key="5">
    <source>
        <dbReference type="RuleBase" id="RU367031"/>
    </source>
</evidence>
<dbReference type="EMBL" id="CM004387">
    <property type="protein sequence ID" value="OAY59817.1"/>
    <property type="molecule type" value="Genomic_DNA"/>
</dbReference>
<evidence type="ECO:0000256" key="3">
    <source>
        <dbReference type="ARBA" id="ARBA00023163"/>
    </source>
</evidence>
<keyword evidence="4 5" id="KW-0539">Nucleus</keyword>
<organism evidence="8 9">
    <name type="scientific">Manihot esculenta</name>
    <name type="common">Cassava</name>
    <name type="synonym">Jatropha manihot</name>
    <dbReference type="NCBI Taxonomy" id="3983"/>
    <lineage>
        <taxon>Eukaryota</taxon>
        <taxon>Viridiplantae</taxon>
        <taxon>Streptophyta</taxon>
        <taxon>Embryophyta</taxon>
        <taxon>Tracheophyta</taxon>
        <taxon>Spermatophyta</taxon>
        <taxon>Magnoliopsida</taxon>
        <taxon>eudicotyledons</taxon>
        <taxon>Gunneridae</taxon>
        <taxon>Pentapetalae</taxon>
        <taxon>rosids</taxon>
        <taxon>fabids</taxon>
        <taxon>Malpighiales</taxon>
        <taxon>Euphorbiaceae</taxon>
        <taxon>Crotonoideae</taxon>
        <taxon>Manihoteae</taxon>
        <taxon>Manihot</taxon>
    </lineage>
</organism>
<keyword evidence="2 5" id="KW-0238">DNA-binding</keyword>
<evidence type="ECO:0000259" key="7">
    <source>
        <dbReference type="PROSITE" id="PS51742"/>
    </source>
</evidence>
<feature type="domain" description="PPC" evidence="7">
    <location>
        <begin position="155"/>
        <end position="295"/>
    </location>
</feature>
<dbReference type="PANTHER" id="PTHR31500:SF64">
    <property type="entry name" value="AT-HOOK MOTIF NUCLEAR-LOCALIZED PROTEIN 12-RELATED"/>
    <property type="match status" value="1"/>
</dbReference>
<keyword evidence="1 5" id="KW-0805">Transcription regulation</keyword>
<feature type="compositionally biased region" description="Basic and acidic residues" evidence="6">
    <location>
        <begin position="333"/>
        <end position="347"/>
    </location>
</feature>
<feature type="region of interest" description="Disordered" evidence="6">
    <location>
        <begin position="85"/>
        <end position="144"/>
    </location>
</feature>
<name>A0A2C9WI65_MANES</name>
<comment type="domain">
    <text evidence="5">The PPC domain mediates interactions between AHL proteins.</text>
</comment>
<feature type="compositionally biased region" description="Polar residues" evidence="6">
    <location>
        <begin position="46"/>
        <end position="58"/>
    </location>
</feature>
<comment type="function">
    <text evidence="5">Transcription factor that specifically binds AT-rich DNA sequences related to the nuclear matrix attachment regions (MARs).</text>
</comment>
<comment type="subcellular location">
    <subcellularLocation>
        <location evidence="5">Nucleus</location>
    </subcellularLocation>
</comment>
<feature type="compositionally biased region" description="Polar residues" evidence="6">
    <location>
        <begin position="312"/>
        <end position="323"/>
    </location>
</feature>
<dbReference type="AlphaFoldDB" id="A0A2C9WI65"/>
<dbReference type="InterPro" id="IPR039605">
    <property type="entry name" value="AHL"/>
</dbReference>
<dbReference type="InterPro" id="IPR005175">
    <property type="entry name" value="PPC_dom"/>
</dbReference>
<proteinExistence type="predicted"/>
<dbReference type="PROSITE" id="PS51742">
    <property type="entry name" value="PPC"/>
    <property type="match status" value="1"/>
</dbReference>
<keyword evidence="3 5" id="KW-0804">Transcription</keyword>
<dbReference type="Pfam" id="PF03479">
    <property type="entry name" value="PCC"/>
    <property type="match status" value="1"/>
</dbReference>
<gene>
    <name evidence="8" type="ORF">MANES_01G062000v8</name>
</gene>
<evidence type="ECO:0000256" key="2">
    <source>
        <dbReference type="ARBA" id="ARBA00023125"/>
    </source>
</evidence>
<dbReference type="Gene3D" id="3.30.1330.80">
    <property type="entry name" value="Hypothetical protein, similar to alpha- acetolactate decarboxylase, domain 2"/>
    <property type="match status" value="1"/>
</dbReference>
<dbReference type="CDD" id="cd11378">
    <property type="entry name" value="DUF296"/>
    <property type="match status" value="1"/>
</dbReference>